<comment type="subcellular location">
    <subcellularLocation>
        <location evidence="1">Membrane</location>
    </subcellularLocation>
</comment>
<keyword evidence="3" id="KW-0328">Glycosyltransferase</keyword>
<reference evidence="7 8" key="1">
    <citation type="submission" date="2016-10" db="EMBL/GenBank/DDBJ databases">
        <authorList>
            <person name="de Groot N.N."/>
        </authorList>
    </citation>
    <scope>NUCLEOTIDE SEQUENCE [LARGE SCALE GENOMIC DNA]</scope>
    <source>
        <strain evidence="7 8">DSM 21632</strain>
    </source>
</reference>
<keyword evidence="8" id="KW-1185">Reference proteome</keyword>
<comment type="similarity">
    <text evidence="2">Belongs to the glycosyltransferase 28 family.</text>
</comment>
<dbReference type="EMBL" id="FNDK01000018">
    <property type="protein sequence ID" value="SDI00335.1"/>
    <property type="molecule type" value="Genomic_DNA"/>
</dbReference>
<dbReference type="STRING" id="568899.SAMN05192534_1184"/>
<evidence type="ECO:0000256" key="3">
    <source>
        <dbReference type="ARBA" id="ARBA00022676"/>
    </source>
</evidence>
<evidence type="ECO:0000256" key="4">
    <source>
        <dbReference type="ARBA" id="ARBA00022679"/>
    </source>
</evidence>
<dbReference type="PANTHER" id="PTHR43025">
    <property type="entry name" value="MONOGALACTOSYLDIACYLGLYCEROL SYNTHASE"/>
    <property type="match status" value="1"/>
</dbReference>
<name>A0A1G8H106_9BACI</name>
<dbReference type="RefSeq" id="WP_091274780.1">
    <property type="nucleotide sequence ID" value="NZ_FNDK01000018.1"/>
</dbReference>
<dbReference type="GO" id="GO:0016758">
    <property type="term" value="F:hexosyltransferase activity"/>
    <property type="evidence" value="ECO:0007669"/>
    <property type="project" value="InterPro"/>
</dbReference>
<sequence length="379" mass="43012">MHIHILTASYGSGHNQAAMQLKKTITAHNDTAAIVKPLETKIPSLYEMSKKVYERMLLTCPQIWRKWMQSSHSALLSTIVTCLSFLYQKQIEQALQADIVLSVHPLLTAMAGEVKQRKKWDIPLYSVSTDYWTPPLSHHSAVNGLFVSEAEETSWKKVDQMVYPAGIPIHMSDYRLSKKECCLKYGWSPNKPLILISGGGDGIFPYQEAGDILKSLCVPATIVMISGRGNWVYDTASDNHDIHIIPFTRDFKEMLRAADLLISKAGGMTMAEAVHSEVPILIYAPLPGHEEHNAHCLTKHQAAVWVKSPSELKKTTEELLLHPLKQEQMKRRLRRIREENSAEVILSIAKNDALQTMFQPHVYRQQHNGYHKQESERPF</sequence>
<evidence type="ECO:0000313" key="7">
    <source>
        <dbReference type="EMBL" id="SDI00335.1"/>
    </source>
</evidence>
<keyword evidence="4 7" id="KW-0808">Transferase</keyword>
<dbReference type="SUPFAM" id="SSF53756">
    <property type="entry name" value="UDP-Glycosyltransferase/glycogen phosphorylase"/>
    <property type="match status" value="1"/>
</dbReference>
<dbReference type="Pfam" id="PF06925">
    <property type="entry name" value="MGDG_synth"/>
    <property type="match status" value="1"/>
</dbReference>
<accession>A0A1G8H106</accession>
<evidence type="ECO:0000259" key="6">
    <source>
        <dbReference type="Pfam" id="PF06925"/>
    </source>
</evidence>
<evidence type="ECO:0000313" key="8">
    <source>
        <dbReference type="Proteomes" id="UP000199163"/>
    </source>
</evidence>
<organism evidence="7 8">
    <name type="scientific">Alteribacillus persepolensis</name>
    <dbReference type="NCBI Taxonomy" id="568899"/>
    <lineage>
        <taxon>Bacteria</taxon>
        <taxon>Bacillati</taxon>
        <taxon>Bacillota</taxon>
        <taxon>Bacilli</taxon>
        <taxon>Bacillales</taxon>
        <taxon>Bacillaceae</taxon>
        <taxon>Alteribacillus</taxon>
    </lineage>
</organism>
<protein>
    <submittedName>
        <fullName evidence="7">UDP-N-acetylglucosamine:LPS N-acetylglucosamine transferase</fullName>
    </submittedName>
</protein>
<dbReference type="GO" id="GO:0009247">
    <property type="term" value="P:glycolipid biosynthetic process"/>
    <property type="evidence" value="ECO:0007669"/>
    <property type="project" value="InterPro"/>
</dbReference>
<dbReference type="Pfam" id="PF04101">
    <property type="entry name" value="Glyco_tran_28_C"/>
    <property type="match status" value="1"/>
</dbReference>
<proteinExistence type="inferred from homology"/>
<dbReference type="PANTHER" id="PTHR43025:SF3">
    <property type="entry name" value="MONOGALACTOSYLDIACYLGLYCEROL SYNTHASE 1, CHLOROPLASTIC"/>
    <property type="match status" value="1"/>
</dbReference>
<dbReference type="InterPro" id="IPR009695">
    <property type="entry name" value="Diacylglyc_glucosyltr_N"/>
</dbReference>
<dbReference type="InterPro" id="IPR050519">
    <property type="entry name" value="Glycosyltransf_28_UgtP"/>
</dbReference>
<dbReference type="GO" id="GO:0016020">
    <property type="term" value="C:membrane"/>
    <property type="evidence" value="ECO:0007669"/>
    <property type="project" value="UniProtKB-SubCell"/>
</dbReference>
<dbReference type="Gene3D" id="3.40.50.2000">
    <property type="entry name" value="Glycogen Phosphorylase B"/>
    <property type="match status" value="1"/>
</dbReference>
<evidence type="ECO:0000256" key="2">
    <source>
        <dbReference type="ARBA" id="ARBA00006962"/>
    </source>
</evidence>
<evidence type="ECO:0000256" key="1">
    <source>
        <dbReference type="ARBA" id="ARBA00004370"/>
    </source>
</evidence>
<feature type="domain" description="Glycosyl transferase family 28 C-terminal" evidence="5">
    <location>
        <begin position="235"/>
        <end position="333"/>
    </location>
</feature>
<dbReference type="OrthoDB" id="9815663at2"/>
<dbReference type="AlphaFoldDB" id="A0A1G8H106"/>
<dbReference type="Proteomes" id="UP000199163">
    <property type="component" value="Unassembled WGS sequence"/>
</dbReference>
<evidence type="ECO:0000259" key="5">
    <source>
        <dbReference type="Pfam" id="PF04101"/>
    </source>
</evidence>
<feature type="domain" description="Diacylglycerol glucosyltransferase N-terminal" evidence="6">
    <location>
        <begin position="14"/>
        <end position="169"/>
    </location>
</feature>
<gene>
    <name evidence="7" type="ORF">SAMN05192534_1184</name>
</gene>
<dbReference type="InterPro" id="IPR007235">
    <property type="entry name" value="Glyco_trans_28_C"/>
</dbReference>